<dbReference type="EMBL" id="VSSQ01021380">
    <property type="protein sequence ID" value="MPM66928.1"/>
    <property type="molecule type" value="Genomic_DNA"/>
</dbReference>
<protein>
    <submittedName>
        <fullName evidence="2">Uncharacterized protein</fullName>
    </submittedName>
</protein>
<comment type="caution">
    <text evidence="2">The sequence shown here is derived from an EMBL/GenBank/DDBJ whole genome shotgun (WGS) entry which is preliminary data.</text>
</comment>
<organism evidence="2">
    <name type="scientific">bioreactor metagenome</name>
    <dbReference type="NCBI Taxonomy" id="1076179"/>
    <lineage>
        <taxon>unclassified sequences</taxon>
        <taxon>metagenomes</taxon>
        <taxon>ecological metagenomes</taxon>
    </lineage>
</organism>
<gene>
    <name evidence="2" type="ORF">SDC9_113842</name>
</gene>
<proteinExistence type="predicted"/>
<sequence>MDVVPRVVISGGNGENSTSNSNVMEGLLTLLLSDKLNLSVDDKNVKVKNKDTEKLREEIRKALAEKKTPPADASAPAAETPKA</sequence>
<feature type="region of interest" description="Disordered" evidence="1">
    <location>
        <begin position="1"/>
        <end position="21"/>
    </location>
</feature>
<evidence type="ECO:0000256" key="1">
    <source>
        <dbReference type="SAM" id="MobiDB-lite"/>
    </source>
</evidence>
<reference evidence="2" key="1">
    <citation type="submission" date="2019-08" db="EMBL/GenBank/DDBJ databases">
        <authorList>
            <person name="Kucharzyk K."/>
            <person name="Murdoch R.W."/>
            <person name="Higgins S."/>
            <person name="Loffler F."/>
        </authorList>
    </citation>
    <scope>NUCLEOTIDE SEQUENCE</scope>
</reference>
<name>A0A645BP81_9ZZZZ</name>
<feature type="region of interest" description="Disordered" evidence="1">
    <location>
        <begin position="62"/>
        <end position="83"/>
    </location>
</feature>
<accession>A0A645BP81</accession>
<dbReference type="AlphaFoldDB" id="A0A645BP81"/>
<evidence type="ECO:0000313" key="2">
    <source>
        <dbReference type="EMBL" id="MPM66928.1"/>
    </source>
</evidence>